<evidence type="ECO:0000256" key="1">
    <source>
        <dbReference type="SAM" id="MobiDB-lite"/>
    </source>
</evidence>
<feature type="region of interest" description="Disordered" evidence="1">
    <location>
        <begin position="81"/>
        <end position="104"/>
    </location>
</feature>
<dbReference type="Proteomes" id="UP001154078">
    <property type="component" value="Chromosome 1"/>
</dbReference>
<dbReference type="EMBL" id="OV121132">
    <property type="protein sequence ID" value="CAH0547090.1"/>
    <property type="molecule type" value="Genomic_DNA"/>
</dbReference>
<sequence length="231" mass="26557">MRRNDKFPNQIEGVTMLVEYVKVHNNLNNCSQQEGKDIKKRMSSFFKVLKRYWIQCSRKFEYILIKHANWLSGSIKLLDSGSDKPISSEEKRGRPAKDFSSSGEKSKKRKVVGIVEQYSLSELCLATEHPEPSSNVENNENRNDSNLPTSNNENVLEPSSLNLDISNDENVLEPSSLNLDSYNNENNVITNITSQPVVNKTLHSPKSHMRNENVNKRIRKVPSKFRDYELE</sequence>
<protein>
    <submittedName>
        <fullName evidence="2">Uncharacterized protein</fullName>
    </submittedName>
</protein>
<feature type="compositionally biased region" description="Low complexity" evidence="1">
    <location>
        <begin position="132"/>
        <end position="148"/>
    </location>
</feature>
<proteinExistence type="predicted"/>
<feature type="compositionally biased region" description="Basic and acidic residues" evidence="1">
    <location>
        <begin position="86"/>
        <end position="97"/>
    </location>
</feature>
<evidence type="ECO:0000313" key="3">
    <source>
        <dbReference type="Proteomes" id="UP001154078"/>
    </source>
</evidence>
<name>A0A9P0ATK8_BRAAE</name>
<feature type="compositionally biased region" description="Polar residues" evidence="1">
    <location>
        <begin position="149"/>
        <end position="158"/>
    </location>
</feature>
<organism evidence="2 3">
    <name type="scientific">Brassicogethes aeneus</name>
    <name type="common">Rape pollen beetle</name>
    <name type="synonym">Meligethes aeneus</name>
    <dbReference type="NCBI Taxonomy" id="1431903"/>
    <lineage>
        <taxon>Eukaryota</taxon>
        <taxon>Metazoa</taxon>
        <taxon>Ecdysozoa</taxon>
        <taxon>Arthropoda</taxon>
        <taxon>Hexapoda</taxon>
        <taxon>Insecta</taxon>
        <taxon>Pterygota</taxon>
        <taxon>Neoptera</taxon>
        <taxon>Endopterygota</taxon>
        <taxon>Coleoptera</taxon>
        <taxon>Polyphaga</taxon>
        <taxon>Cucujiformia</taxon>
        <taxon>Nitidulidae</taxon>
        <taxon>Meligethinae</taxon>
        <taxon>Brassicogethes</taxon>
    </lineage>
</organism>
<accession>A0A9P0ATK8</accession>
<dbReference type="AlphaFoldDB" id="A0A9P0ATK8"/>
<reference evidence="2" key="1">
    <citation type="submission" date="2021-12" db="EMBL/GenBank/DDBJ databases">
        <authorList>
            <person name="King R."/>
        </authorList>
    </citation>
    <scope>NUCLEOTIDE SEQUENCE</scope>
</reference>
<feature type="region of interest" description="Disordered" evidence="1">
    <location>
        <begin position="128"/>
        <end position="158"/>
    </location>
</feature>
<evidence type="ECO:0000313" key="2">
    <source>
        <dbReference type="EMBL" id="CAH0547090.1"/>
    </source>
</evidence>
<gene>
    <name evidence="2" type="ORF">MELIAE_LOCUS1141</name>
</gene>
<keyword evidence="3" id="KW-1185">Reference proteome</keyword>